<proteinExistence type="inferred from homology"/>
<dbReference type="PANTHER" id="PTHR22946:SF9">
    <property type="entry name" value="POLYKETIDE TRANSFERASE AF380"/>
    <property type="match status" value="1"/>
</dbReference>
<gene>
    <name evidence="3" type="ORF">A3Q41_02921</name>
</gene>
<dbReference type="InterPro" id="IPR029058">
    <property type="entry name" value="AB_hydrolase_fold"/>
</dbReference>
<dbReference type="EMBL" id="CP015220">
    <property type="protein sequence ID" value="AMY24212.1"/>
    <property type="molecule type" value="Genomic_DNA"/>
</dbReference>
<reference evidence="3 4" key="1">
    <citation type="journal article" date="2016" name="Genome Announc.">
        <title>Complete Genome and Plasmid Sequences for Rhodococcus fascians D188 and Draft Sequences for Rhodococcus Isolates PBTS 1 and PBTS 2.</title>
        <authorList>
            <person name="Stamler R.A."/>
            <person name="Vereecke D."/>
            <person name="Zhang Y."/>
            <person name="Schilkey F."/>
            <person name="Devitt N."/>
            <person name="Randall J.J."/>
        </authorList>
    </citation>
    <scope>NUCLEOTIDE SEQUENCE [LARGE SCALE GENOMIC DNA]</scope>
    <source>
        <strain evidence="3 4">PBTS2</strain>
    </source>
</reference>
<name>A0A143QNZ6_RHOFA</name>
<dbReference type="Proteomes" id="UP000076038">
    <property type="component" value="Chromosome"/>
</dbReference>
<reference evidence="4" key="2">
    <citation type="submission" date="2016-04" db="EMBL/GenBank/DDBJ databases">
        <title>Complete Genome and Plasmid Sequences for Rhodococcus fascians D188 and Draft Sequences for Rhodococcus spp. Isolates PBTS 1 and PBTS 2.</title>
        <authorList>
            <person name="Stamer R."/>
            <person name="Vereecke D."/>
            <person name="Zhang Y."/>
            <person name="Schilkey F."/>
            <person name="Devitt N."/>
            <person name="Randall J."/>
        </authorList>
    </citation>
    <scope>NUCLEOTIDE SEQUENCE [LARGE SCALE GENOMIC DNA]</scope>
    <source>
        <strain evidence="4">PBTS2</strain>
    </source>
</reference>
<evidence type="ECO:0000313" key="4">
    <source>
        <dbReference type="Proteomes" id="UP000076038"/>
    </source>
</evidence>
<dbReference type="RefSeq" id="WP_048319538.1">
    <property type="nucleotide sequence ID" value="NZ_CP015220.1"/>
</dbReference>
<sequence>MASLIEWRKRATVSARALTHTTERASHRSGVAPFLPRLFVDRFTHLGGIPDDEFRDQLARCRSFEDDRWVSYWSTFATEHLERADAALSRLHAPVSTRLLDTDAPTGAVLSELGGALAPAASILADRGTVADSHATARFIAEHPDASDAAVAVDGLIKALVYYFVAAWPGGTPRRQDAYRRSTRLSESLLLALAPVMGYVVEVVDIALPGTSDRVHGILALPLNAKHVPTVLVTNGLEGTIAETLLPLLAQRDAGLGTFVMEMPGTYSYDEPMTAASENVYSAVIDFLAADARIDADRIGMMGFSFGGYWSARMATSDPRLKVAVSNGPLTHRSFGAINSIGMPEVMISTLIRTLGATGILDLARKTSKMSLRHRYRDIDIPLLVINGAADTLASTRDSIELAVDAPNAHLVLYADDDHCAMGNAEHWSTLSTRFLRENLVDASNANRNDTTPRTSDSL</sequence>
<dbReference type="InterPro" id="IPR050261">
    <property type="entry name" value="FrsA_esterase"/>
</dbReference>
<comment type="similarity">
    <text evidence="1">Belongs to the AB hydrolase superfamily.</text>
</comment>
<evidence type="ECO:0000256" key="2">
    <source>
        <dbReference type="ARBA" id="ARBA00022801"/>
    </source>
</evidence>
<keyword evidence="2 3" id="KW-0378">Hydrolase</keyword>
<dbReference type="PATRIC" id="fig|1653479.3.peg.2958"/>
<protein>
    <submittedName>
        <fullName evidence="3">2,6-dihydropseudooxynicotine hydrolase</fullName>
        <ecNumber evidence="3">3.7.1.19</ecNumber>
    </submittedName>
</protein>
<evidence type="ECO:0000256" key="1">
    <source>
        <dbReference type="ARBA" id="ARBA00008645"/>
    </source>
</evidence>
<dbReference type="SUPFAM" id="SSF53474">
    <property type="entry name" value="alpha/beta-Hydrolases"/>
    <property type="match status" value="1"/>
</dbReference>
<dbReference type="Pfam" id="PF06500">
    <property type="entry name" value="FrsA-like"/>
    <property type="match status" value="1"/>
</dbReference>
<accession>A0A143QNZ6</accession>
<keyword evidence="4" id="KW-1185">Reference proteome</keyword>
<evidence type="ECO:0000313" key="3">
    <source>
        <dbReference type="EMBL" id="AMY24212.1"/>
    </source>
</evidence>
<dbReference type="PANTHER" id="PTHR22946">
    <property type="entry name" value="DIENELACTONE HYDROLASE DOMAIN-CONTAINING PROTEIN-RELATED"/>
    <property type="match status" value="1"/>
</dbReference>
<dbReference type="KEGG" id="rhs:A3Q41_02921"/>
<dbReference type="GO" id="GO:0052689">
    <property type="term" value="F:carboxylic ester hydrolase activity"/>
    <property type="evidence" value="ECO:0007669"/>
    <property type="project" value="UniProtKB-ARBA"/>
</dbReference>
<dbReference type="Gene3D" id="3.40.50.1820">
    <property type="entry name" value="alpha/beta hydrolase"/>
    <property type="match status" value="1"/>
</dbReference>
<dbReference type="InterPro" id="IPR010520">
    <property type="entry name" value="FrsA-like"/>
</dbReference>
<dbReference type="AlphaFoldDB" id="A0A143QNZ6"/>
<organism evidence="3 4">
    <name type="scientific">Rhodococcoides fascians</name>
    <name type="common">Rhodococcus fascians</name>
    <dbReference type="NCBI Taxonomy" id="1828"/>
    <lineage>
        <taxon>Bacteria</taxon>
        <taxon>Bacillati</taxon>
        <taxon>Actinomycetota</taxon>
        <taxon>Actinomycetes</taxon>
        <taxon>Mycobacteriales</taxon>
        <taxon>Nocardiaceae</taxon>
        <taxon>Rhodococcoides</taxon>
    </lineage>
</organism>
<dbReference type="EC" id="3.7.1.19" evidence="3"/>
<dbReference type="OrthoDB" id="9765647at2"/>